<dbReference type="EMBL" id="JBJUIK010000014">
    <property type="protein sequence ID" value="KAL3504476.1"/>
    <property type="molecule type" value="Genomic_DNA"/>
</dbReference>
<evidence type="ECO:0000313" key="2">
    <source>
        <dbReference type="EMBL" id="KAL3504476.1"/>
    </source>
</evidence>
<comment type="caution">
    <text evidence="2">The sequence shown here is derived from an EMBL/GenBank/DDBJ whole genome shotgun (WGS) entry which is preliminary data.</text>
</comment>
<organism evidence="2 3">
    <name type="scientific">Cinchona calisaya</name>
    <dbReference type="NCBI Taxonomy" id="153742"/>
    <lineage>
        <taxon>Eukaryota</taxon>
        <taxon>Viridiplantae</taxon>
        <taxon>Streptophyta</taxon>
        <taxon>Embryophyta</taxon>
        <taxon>Tracheophyta</taxon>
        <taxon>Spermatophyta</taxon>
        <taxon>Magnoliopsida</taxon>
        <taxon>eudicotyledons</taxon>
        <taxon>Gunneridae</taxon>
        <taxon>Pentapetalae</taxon>
        <taxon>asterids</taxon>
        <taxon>lamiids</taxon>
        <taxon>Gentianales</taxon>
        <taxon>Rubiaceae</taxon>
        <taxon>Cinchonoideae</taxon>
        <taxon>Cinchoneae</taxon>
        <taxon>Cinchona</taxon>
    </lineage>
</organism>
<sequence>MNGNWCSSNSSEPSFSNDHNMVMWSNLAFNHDNDEECSSQDKYSISSSTNKDTIYDKPSFLTSHVTKEEFQIREELGKEIEKELEREIMEGILVLVKRLSNLKAKQILRSLTKLNLDEFLNVLHGSSNFGSPKCKDAAEEYEYDSPWYNGQIAPKETVSVRQFSVDNEEEQVLEDADKESTMERWSYLSE</sequence>
<protein>
    <submittedName>
        <fullName evidence="2">Uncharacterized protein</fullName>
    </submittedName>
</protein>
<dbReference type="Proteomes" id="UP001630127">
    <property type="component" value="Unassembled WGS sequence"/>
</dbReference>
<reference evidence="2 3" key="1">
    <citation type="submission" date="2024-11" db="EMBL/GenBank/DDBJ databases">
        <title>A near-complete genome assembly of Cinchona calisaya.</title>
        <authorList>
            <person name="Lian D.C."/>
            <person name="Zhao X.W."/>
            <person name="Wei L."/>
        </authorList>
    </citation>
    <scope>NUCLEOTIDE SEQUENCE [LARGE SCALE GENOMIC DNA]</scope>
    <source>
        <tissue evidence="2">Nenye</tissue>
    </source>
</reference>
<proteinExistence type="predicted"/>
<name>A0ABD2YCQ5_9GENT</name>
<gene>
    <name evidence="2" type="ORF">ACH5RR_034317</name>
</gene>
<keyword evidence="3" id="KW-1185">Reference proteome</keyword>
<accession>A0ABD2YCQ5</accession>
<evidence type="ECO:0000313" key="3">
    <source>
        <dbReference type="Proteomes" id="UP001630127"/>
    </source>
</evidence>
<dbReference type="AlphaFoldDB" id="A0ABD2YCQ5"/>
<evidence type="ECO:0000256" key="1">
    <source>
        <dbReference type="SAM" id="MobiDB-lite"/>
    </source>
</evidence>
<feature type="region of interest" description="Disordered" evidence="1">
    <location>
        <begin position="169"/>
        <end position="190"/>
    </location>
</feature>